<dbReference type="InterPro" id="IPR004761">
    <property type="entry name" value="Spore_GerAB"/>
</dbReference>
<dbReference type="Pfam" id="PF03845">
    <property type="entry name" value="Spore_permease"/>
    <property type="match status" value="1"/>
</dbReference>
<dbReference type="PANTHER" id="PTHR34975">
    <property type="entry name" value="SPORE GERMINATION PROTEIN A2"/>
    <property type="match status" value="1"/>
</dbReference>
<keyword evidence="7 8" id="KW-0472">Membrane</keyword>
<keyword evidence="3" id="KW-0813">Transport</keyword>
<feature type="transmembrane region" description="Helical" evidence="8">
    <location>
        <begin position="215"/>
        <end position="239"/>
    </location>
</feature>
<feature type="transmembrane region" description="Helical" evidence="8">
    <location>
        <begin position="146"/>
        <end position="164"/>
    </location>
</feature>
<proteinExistence type="inferred from homology"/>
<evidence type="ECO:0000313" key="10">
    <source>
        <dbReference type="Proteomes" id="UP000002145"/>
    </source>
</evidence>
<comment type="subcellular location">
    <subcellularLocation>
        <location evidence="1">Membrane</location>
        <topology evidence="1">Multi-pass membrane protein</topology>
    </subcellularLocation>
</comment>
<gene>
    <name evidence="9" type="ordered locus">Cthe_2063</name>
</gene>
<feature type="transmembrane region" description="Helical" evidence="8">
    <location>
        <begin position="39"/>
        <end position="60"/>
    </location>
</feature>
<feature type="transmembrane region" description="Helical" evidence="8">
    <location>
        <begin position="339"/>
        <end position="361"/>
    </location>
</feature>
<dbReference type="Proteomes" id="UP000002145">
    <property type="component" value="Chromosome"/>
</dbReference>
<dbReference type="NCBIfam" id="TIGR00912">
    <property type="entry name" value="2A0309"/>
    <property type="match status" value="1"/>
</dbReference>
<dbReference type="STRING" id="203119.Cthe_2063"/>
<reference evidence="9 10" key="2">
    <citation type="journal article" date="2013" name="Biotechnol. Biofuels">
        <title>Global transcriptome analysis of Clostridium thermocellum ATCC 27405 during growth on dilute acid pretreated Populus and switchgrass.</title>
        <authorList>
            <person name="Wilson C.M."/>
            <person name="Rodriguez M.Jr."/>
            <person name="Johnson C.M."/>
            <person name="Martin S.L."/>
            <person name="Chu T.M."/>
            <person name="Wolfinger R.D."/>
            <person name="Hauser L.J."/>
            <person name="Land M.L."/>
            <person name="Klingeman D.M."/>
            <person name="Syed M.H."/>
            <person name="Ragauskas A.J."/>
            <person name="Tschaplinski T.J."/>
            <person name="Mielenz J.R."/>
            <person name="Brown S.D."/>
        </authorList>
    </citation>
    <scope>NUCLEOTIDE SEQUENCE [LARGE SCALE GENOMIC DNA]</scope>
    <source>
        <strain evidence="10">ATCC 27405 / DSM 1237 / JCM 9322 / NBRC 103400 / NCIMB 10682 / NRRL B-4536 / VPI 7372</strain>
    </source>
</reference>
<reference evidence="10" key="1">
    <citation type="submission" date="2007-02" db="EMBL/GenBank/DDBJ databases">
        <title>Complete sequence of Clostridium thermocellum ATCC 27405.</title>
        <authorList>
            <consortium name="US DOE Joint Genome Institute"/>
            <person name="Copeland A."/>
            <person name="Lucas S."/>
            <person name="Lapidus A."/>
            <person name="Barry K."/>
            <person name="Detter J.C."/>
            <person name="Glavina del Rio T."/>
            <person name="Hammon N."/>
            <person name="Israni S."/>
            <person name="Dalin E."/>
            <person name="Tice H."/>
            <person name="Pitluck S."/>
            <person name="Chertkov O."/>
            <person name="Brettin T."/>
            <person name="Bruce D."/>
            <person name="Han C."/>
            <person name="Tapia R."/>
            <person name="Gilna P."/>
            <person name="Schmutz J."/>
            <person name="Larimer F."/>
            <person name="Land M."/>
            <person name="Hauser L."/>
            <person name="Kyrpides N."/>
            <person name="Mikhailova N."/>
            <person name="Wu J.H.D."/>
            <person name="Newcomb M."/>
            <person name="Richardson P."/>
        </authorList>
    </citation>
    <scope>NUCLEOTIDE SEQUENCE [LARGE SCALE GENOMIC DNA]</scope>
    <source>
        <strain evidence="10">ATCC 27405 / DSM 1237 / JCM 9322 / NBRC 103400 / NCIMB 10682 / NRRL B-4536 / VPI 7372</strain>
    </source>
</reference>
<keyword evidence="4" id="KW-0309">Germination</keyword>
<dbReference type="GO" id="GO:0009847">
    <property type="term" value="P:spore germination"/>
    <property type="evidence" value="ECO:0007669"/>
    <property type="project" value="InterPro"/>
</dbReference>
<evidence type="ECO:0000256" key="2">
    <source>
        <dbReference type="ARBA" id="ARBA00007998"/>
    </source>
</evidence>
<evidence type="ECO:0000256" key="3">
    <source>
        <dbReference type="ARBA" id="ARBA00022448"/>
    </source>
</evidence>
<dbReference type="RefSeq" id="WP_020457700.1">
    <property type="nucleotide sequence ID" value="NC_009012.1"/>
</dbReference>
<keyword evidence="6 8" id="KW-1133">Transmembrane helix</keyword>
<name>A3DH41_ACET2</name>
<dbReference type="AlphaFoldDB" id="A3DH41"/>
<accession>A3DH41</accession>
<evidence type="ECO:0000256" key="4">
    <source>
        <dbReference type="ARBA" id="ARBA00022544"/>
    </source>
</evidence>
<dbReference type="GO" id="GO:0016020">
    <property type="term" value="C:membrane"/>
    <property type="evidence" value="ECO:0007669"/>
    <property type="project" value="UniProtKB-SubCell"/>
</dbReference>
<dbReference type="PANTHER" id="PTHR34975:SF2">
    <property type="entry name" value="SPORE GERMINATION PROTEIN A2"/>
    <property type="match status" value="1"/>
</dbReference>
<feature type="transmembrane region" description="Helical" evidence="8">
    <location>
        <begin position="276"/>
        <end position="299"/>
    </location>
</feature>
<dbReference type="GeneID" id="35803727"/>
<dbReference type="Gene3D" id="1.20.1740.10">
    <property type="entry name" value="Amino acid/polyamine transporter I"/>
    <property type="match status" value="1"/>
</dbReference>
<dbReference type="OrthoDB" id="1675410at2"/>
<evidence type="ECO:0000256" key="8">
    <source>
        <dbReference type="SAM" id="Phobius"/>
    </source>
</evidence>
<protein>
    <submittedName>
        <fullName evidence="9">Spore germination protein</fullName>
    </submittedName>
</protein>
<dbReference type="HOGENOM" id="CLU_047547_0_0_9"/>
<evidence type="ECO:0000256" key="1">
    <source>
        <dbReference type="ARBA" id="ARBA00004141"/>
    </source>
</evidence>
<evidence type="ECO:0000256" key="5">
    <source>
        <dbReference type="ARBA" id="ARBA00022692"/>
    </source>
</evidence>
<evidence type="ECO:0000256" key="7">
    <source>
        <dbReference type="ARBA" id="ARBA00023136"/>
    </source>
</evidence>
<feature type="transmembrane region" description="Helical" evidence="8">
    <location>
        <begin position="111"/>
        <end position="134"/>
    </location>
</feature>
<feature type="transmembrane region" description="Helical" evidence="8">
    <location>
        <begin position="185"/>
        <end position="203"/>
    </location>
</feature>
<keyword evidence="5 8" id="KW-0812">Transmembrane</keyword>
<dbReference type="EMBL" id="CP000568">
    <property type="protein sequence ID" value="ABN53270.1"/>
    <property type="molecule type" value="Genomic_DNA"/>
</dbReference>
<feature type="transmembrane region" description="Helical" evidence="8">
    <location>
        <begin position="6"/>
        <end position="27"/>
    </location>
</feature>
<evidence type="ECO:0000313" key="9">
    <source>
        <dbReference type="EMBL" id="ABN53270.1"/>
    </source>
</evidence>
<keyword evidence="10" id="KW-1185">Reference proteome</keyword>
<feature type="transmembrane region" description="Helical" evidence="8">
    <location>
        <begin position="311"/>
        <end position="327"/>
    </location>
</feature>
<feature type="transmembrane region" description="Helical" evidence="8">
    <location>
        <begin position="80"/>
        <end position="99"/>
    </location>
</feature>
<sequence length="373" mass="41521">MENDKLLPVQIMPIVSSTMMGVSILTIQRSLSSIAKGDAWISMILGVILGVFSAIFLYNLLRLNPGLDLAEIIVCQAGNWVGRLFLLSTTIYILIDIGLSLKVFSFALKNFLLDYTPISVVSFLLIIVIVSVVVKGITVIAGVTDILYPFFVTSLVVLIAMSTVEFQKANIMPIIYGNIQNTFKGSLPAFGAISGYGASSYVMKYVTEPKKAFKWFFMGFGISSILYILLTLATTLVFVPEFLQKLTFPTLFLSNAIEFGTGFFEGFFERLEAFMVLIWIPAVFTSVGVYTFASVRNFSVLFNIKPKFQKYVAYAHIPLLFAITHYIKSQIVATNLMDLFDSLSIVLGFGLTPLLLVLTLINRRRRAKNEVKK</sequence>
<organism evidence="9 10">
    <name type="scientific">Acetivibrio thermocellus (strain ATCC 27405 / DSM 1237 / JCM 9322 / NBRC 103400 / NCIMB 10682 / NRRL B-4536 / VPI 7372)</name>
    <name type="common">Clostridium thermocellum</name>
    <dbReference type="NCBI Taxonomy" id="203119"/>
    <lineage>
        <taxon>Bacteria</taxon>
        <taxon>Bacillati</taxon>
        <taxon>Bacillota</taxon>
        <taxon>Clostridia</taxon>
        <taxon>Eubacteriales</taxon>
        <taxon>Oscillospiraceae</taxon>
        <taxon>Acetivibrio</taxon>
    </lineage>
</organism>
<dbReference type="KEGG" id="cth:Cthe_2063"/>
<evidence type="ECO:0000256" key="6">
    <source>
        <dbReference type="ARBA" id="ARBA00022989"/>
    </source>
</evidence>
<dbReference type="eggNOG" id="COG3949">
    <property type="taxonomic scope" value="Bacteria"/>
</dbReference>
<comment type="similarity">
    <text evidence="2">Belongs to the amino acid-polyamine-organocation (APC) superfamily. Spore germination protein (SGP) (TC 2.A.3.9) family.</text>
</comment>